<dbReference type="Proteomes" id="UP000256923">
    <property type="component" value="Chromosome 1"/>
</dbReference>
<dbReference type="RefSeq" id="WP_116285062.1">
    <property type="nucleotide sequence ID" value="NZ_CP034672.1"/>
</dbReference>
<dbReference type="Gene3D" id="1.10.30.50">
    <property type="match status" value="1"/>
</dbReference>
<dbReference type="InterPro" id="IPR003615">
    <property type="entry name" value="HNH_nuc"/>
</dbReference>
<sequence length="140" mass="16424">MVSDGANHAEKNIKKRQAIFNKSDGVCWYCGDPLAGTLWHEDHFYPIRRNGDGTCLNPEYDVEENKVPSCASCNKLKSSLSIQYFRKLINEFVDSLNKYTNQYKFAKRYNQIQETRHPVVFWFEKNNKTIDLPKPIEQEE</sequence>
<gene>
    <name evidence="1" type="ORF">DYL72_15075</name>
</gene>
<organism evidence="1 2">
    <name type="scientific">Vibrio anguillarum</name>
    <name type="common">Listonella anguillarum</name>
    <dbReference type="NCBI Taxonomy" id="55601"/>
    <lineage>
        <taxon>Bacteria</taxon>
        <taxon>Pseudomonadati</taxon>
        <taxon>Pseudomonadota</taxon>
        <taxon>Gammaproteobacteria</taxon>
        <taxon>Vibrionales</taxon>
        <taxon>Vibrionaceae</taxon>
        <taxon>Vibrio</taxon>
    </lineage>
</organism>
<dbReference type="EMBL" id="CP034672">
    <property type="protein sequence ID" value="AZS26228.1"/>
    <property type="molecule type" value="Genomic_DNA"/>
</dbReference>
<dbReference type="AlphaFoldDB" id="A0A7U6FS03"/>
<dbReference type="GO" id="GO:0004519">
    <property type="term" value="F:endonuclease activity"/>
    <property type="evidence" value="ECO:0007669"/>
    <property type="project" value="UniProtKB-KW"/>
</dbReference>
<name>A0A7U6FS03_VIBAN</name>
<dbReference type="CDD" id="cd00085">
    <property type="entry name" value="HNHc"/>
    <property type="match status" value="1"/>
</dbReference>
<protein>
    <submittedName>
        <fullName evidence="1">HNH endonuclease</fullName>
    </submittedName>
</protein>
<evidence type="ECO:0000313" key="1">
    <source>
        <dbReference type="EMBL" id="AZS26228.1"/>
    </source>
</evidence>
<evidence type="ECO:0000313" key="2">
    <source>
        <dbReference type="Proteomes" id="UP000256923"/>
    </source>
</evidence>
<keyword evidence="1" id="KW-0378">Hydrolase</keyword>
<proteinExistence type="predicted"/>
<accession>A0A7U6FS03</accession>
<reference evidence="1 2" key="1">
    <citation type="submission" date="2018-12" db="EMBL/GenBank/DDBJ databases">
        <title>Characterization and Draft Genome of Vibrio anguillarum J360 Marine Pathogen Isolated from an Outbreak in Lumpfish (Cyclopterus lumpus).</title>
        <authorList>
            <person name="Vasquez J.I."/>
            <person name="Cao T."/>
            <person name="Chakraborty S."/>
            <person name="Gnanagobal H."/>
            <person name="Wescot J."/>
            <person name="Boyce D."/>
            <person name="Santander J."/>
        </authorList>
    </citation>
    <scope>NUCLEOTIDE SEQUENCE [LARGE SCALE GENOMIC DNA]</scope>
    <source>
        <strain evidence="1 2">J360</strain>
    </source>
</reference>
<keyword evidence="1" id="KW-0255">Endonuclease</keyword>
<keyword evidence="1" id="KW-0540">Nuclease</keyword>